<gene>
    <name evidence="1" type="ORF">CEXT_262001</name>
</gene>
<proteinExistence type="predicted"/>
<organism evidence="1 2">
    <name type="scientific">Caerostris extrusa</name>
    <name type="common">Bark spider</name>
    <name type="synonym">Caerostris bankana</name>
    <dbReference type="NCBI Taxonomy" id="172846"/>
    <lineage>
        <taxon>Eukaryota</taxon>
        <taxon>Metazoa</taxon>
        <taxon>Ecdysozoa</taxon>
        <taxon>Arthropoda</taxon>
        <taxon>Chelicerata</taxon>
        <taxon>Arachnida</taxon>
        <taxon>Araneae</taxon>
        <taxon>Araneomorphae</taxon>
        <taxon>Entelegynae</taxon>
        <taxon>Araneoidea</taxon>
        <taxon>Araneidae</taxon>
        <taxon>Caerostris</taxon>
    </lineage>
</organism>
<evidence type="ECO:0000313" key="1">
    <source>
        <dbReference type="EMBL" id="GIY97346.1"/>
    </source>
</evidence>
<keyword evidence="2" id="KW-1185">Reference proteome</keyword>
<reference evidence="1 2" key="1">
    <citation type="submission" date="2021-06" db="EMBL/GenBank/DDBJ databases">
        <title>Caerostris extrusa draft genome.</title>
        <authorList>
            <person name="Kono N."/>
            <person name="Arakawa K."/>
        </authorList>
    </citation>
    <scope>NUCLEOTIDE SEQUENCE [LARGE SCALE GENOMIC DNA]</scope>
</reference>
<sequence length="176" mass="19525">MKNDIRETIVFKSISEKAEIAFKASSLAQANQFVLFVHQNCRLIIHSVSVPQRIFLSDVSDMLNNSPAVSGDKAETAFKAISPAKRGNSYFSSIKTGDLLLIRKLRQPLKSNQSLHKHEPIRPFRPSKLETYYSFGECSAIFLLSDVSDMLNNSLAVSGDVSVSSPKSWDSDTVVE</sequence>
<dbReference type="EMBL" id="BPLR01000772">
    <property type="protein sequence ID" value="GIY97346.1"/>
    <property type="molecule type" value="Genomic_DNA"/>
</dbReference>
<dbReference type="AlphaFoldDB" id="A0AAV4XQL6"/>
<evidence type="ECO:0000313" key="2">
    <source>
        <dbReference type="Proteomes" id="UP001054945"/>
    </source>
</evidence>
<name>A0AAV4XQL6_CAEEX</name>
<accession>A0AAV4XQL6</accession>
<dbReference type="Proteomes" id="UP001054945">
    <property type="component" value="Unassembled WGS sequence"/>
</dbReference>
<protein>
    <submittedName>
        <fullName evidence="1">Uncharacterized protein</fullName>
    </submittedName>
</protein>
<comment type="caution">
    <text evidence="1">The sequence shown here is derived from an EMBL/GenBank/DDBJ whole genome shotgun (WGS) entry which is preliminary data.</text>
</comment>